<proteinExistence type="predicted"/>
<dbReference type="AlphaFoldDB" id="A0AAV7NTW5"/>
<feature type="compositionally biased region" description="Polar residues" evidence="1">
    <location>
        <begin position="84"/>
        <end position="95"/>
    </location>
</feature>
<reference evidence="2" key="1">
    <citation type="journal article" date="2022" name="bioRxiv">
        <title>Sequencing and chromosome-scale assembly of the giantPleurodeles waltlgenome.</title>
        <authorList>
            <person name="Brown T."/>
            <person name="Elewa A."/>
            <person name="Iarovenko S."/>
            <person name="Subramanian E."/>
            <person name="Araus A.J."/>
            <person name="Petzold A."/>
            <person name="Susuki M."/>
            <person name="Suzuki K.-i.T."/>
            <person name="Hayashi T."/>
            <person name="Toyoda A."/>
            <person name="Oliveira C."/>
            <person name="Osipova E."/>
            <person name="Leigh N.D."/>
            <person name="Simon A."/>
            <person name="Yun M.H."/>
        </authorList>
    </citation>
    <scope>NUCLEOTIDE SEQUENCE</scope>
    <source>
        <strain evidence="2">20211129_DDA</strain>
        <tissue evidence="2">Liver</tissue>
    </source>
</reference>
<gene>
    <name evidence="2" type="ORF">NDU88_007106</name>
</gene>
<protein>
    <submittedName>
        <fullName evidence="2">Uncharacterized protein</fullName>
    </submittedName>
</protein>
<comment type="caution">
    <text evidence="2">The sequence shown here is derived from an EMBL/GenBank/DDBJ whole genome shotgun (WGS) entry which is preliminary data.</text>
</comment>
<feature type="compositionally biased region" description="Basic and acidic residues" evidence="1">
    <location>
        <begin position="99"/>
        <end position="117"/>
    </location>
</feature>
<dbReference type="EMBL" id="JANPWB010000012">
    <property type="protein sequence ID" value="KAJ1118919.1"/>
    <property type="molecule type" value="Genomic_DNA"/>
</dbReference>
<feature type="compositionally biased region" description="Low complexity" evidence="1">
    <location>
        <begin position="63"/>
        <end position="83"/>
    </location>
</feature>
<evidence type="ECO:0000313" key="3">
    <source>
        <dbReference type="Proteomes" id="UP001066276"/>
    </source>
</evidence>
<feature type="compositionally biased region" description="Basic and acidic residues" evidence="1">
    <location>
        <begin position="1"/>
        <end position="22"/>
    </location>
</feature>
<evidence type="ECO:0000313" key="2">
    <source>
        <dbReference type="EMBL" id="KAJ1118919.1"/>
    </source>
</evidence>
<accession>A0AAV7NTW5</accession>
<sequence length="139" mass="15780">MRSRSKDRERNPKKGVEPVPRDKKLRKVKRDGLDYKLDRIYTFARKYDNVKTTEPLTNRGRNIGDTDISSGSSTSSIDSRTSTVALTTHDTSKSTFLDEMERLRQGTKTSRIDKRLEGVGNDGNRDTGITGVRTRSKKD</sequence>
<dbReference type="Proteomes" id="UP001066276">
    <property type="component" value="Chromosome 8"/>
</dbReference>
<keyword evidence="3" id="KW-1185">Reference proteome</keyword>
<feature type="region of interest" description="Disordered" evidence="1">
    <location>
        <begin position="1"/>
        <end position="30"/>
    </location>
</feature>
<feature type="region of interest" description="Disordered" evidence="1">
    <location>
        <begin position="54"/>
        <end position="139"/>
    </location>
</feature>
<name>A0AAV7NTW5_PLEWA</name>
<evidence type="ECO:0000256" key="1">
    <source>
        <dbReference type="SAM" id="MobiDB-lite"/>
    </source>
</evidence>
<organism evidence="2 3">
    <name type="scientific">Pleurodeles waltl</name>
    <name type="common">Iberian ribbed newt</name>
    <dbReference type="NCBI Taxonomy" id="8319"/>
    <lineage>
        <taxon>Eukaryota</taxon>
        <taxon>Metazoa</taxon>
        <taxon>Chordata</taxon>
        <taxon>Craniata</taxon>
        <taxon>Vertebrata</taxon>
        <taxon>Euteleostomi</taxon>
        <taxon>Amphibia</taxon>
        <taxon>Batrachia</taxon>
        <taxon>Caudata</taxon>
        <taxon>Salamandroidea</taxon>
        <taxon>Salamandridae</taxon>
        <taxon>Pleurodelinae</taxon>
        <taxon>Pleurodeles</taxon>
    </lineage>
</organism>